<protein>
    <submittedName>
        <fullName evidence="1">Uncharacterized protein</fullName>
    </submittedName>
</protein>
<proteinExistence type="predicted"/>
<geneLocation type="plasmid" evidence="1">
    <name>pNDM-MAR</name>
</geneLocation>
<keyword evidence="1" id="KW-0614">Plasmid</keyword>
<dbReference type="AlphaFoldDB" id="H6U1R2"/>
<accession>H6U1R2</accession>
<evidence type="ECO:0000313" key="1">
    <source>
        <dbReference type="EMBL" id="AFB82949.1"/>
    </source>
</evidence>
<reference evidence="1" key="1">
    <citation type="journal article" date="2012" name="J. Antimicrob. Chemother.">
        <title>Complete sequencing of an IncH plasmid carrying the blaNDM-1, blaCTX-M-15 and qnrB1 genes.</title>
        <authorList>
            <person name="Villa L."/>
            <person name="Poirel L."/>
            <person name="Nordmann P."/>
            <person name="Carta C."/>
            <person name="Carattoli A."/>
        </authorList>
    </citation>
    <scope>NUCLEOTIDE SEQUENCE</scope>
    <source>
        <strain evidence="1">TCKpnC</strain>
        <plasmid evidence="1">pNDM-MAR</plasmid>
    </source>
</reference>
<dbReference type="EMBL" id="JN420336">
    <property type="protein sequence ID" value="AFB82949.1"/>
    <property type="molecule type" value="Genomic_DNA"/>
</dbReference>
<name>H6U1R2_KLEPN</name>
<organism evidence="1">
    <name type="scientific">Klebsiella pneumoniae</name>
    <dbReference type="NCBI Taxonomy" id="573"/>
    <lineage>
        <taxon>Bacteria</taxon>
        <taxon>Pseudomonadati</taxon>
        <taxon>Pseudomonadota</taxon>
        <taxon>Gammaproteobacteria</taxon>
        <taxon>Enterobacterales</taxon>
        <taxon>Enterobacteriaceae</taxon>
        <taxon>Klebsiella/Raoultella group</taxon>
        <taxon>Klebsiella</taxon>
        <taxon>Klebsiella pneumoniae complex</taxon>
    </lineage>
</organism>
<sequence length="132" mass="14543">MFRRLGVSIMKRIGQMNQFVESAKEESGQKSDFLQGVATSLFGSAGQAHNINTGAFIVNQIDKGVLQYRKSLGIAADYQLYEASMKKTNAMVSQVQLWLNISGAAISFLEMFSYLTSSPTFSLRESGRGFPL</sequence>